<evidence type="ECO:0000256" key="1">
    <source>
        <dbReference type="SAM" id="MobiDB-lite"/>
    </source>
</evidence>
<feature type="compositionally biased region" description="Gly residues" evidence="1">
    <location>
        <begin position="50"/>
        <end position="71"/>
    </location>
</feature>
<feature type="compositionally biased region" description="Basic and acidic residues" evidence="1">
    <location>
        <begin position="190"/>
        <end position="214"/>
    </location>
</feature>
<gene>
    <name evidence="2" type="ORF">BDN70DRAFT_870188</name>
</gene>
<proteinExistence type="predicted"/>
<dbReference type="EMBL" id="MU155130">
    <property type="protein sequence ID" value="KAF9486590.1"/>
    <property type="molecule type" value="Genomic_DNA"/>
</dbReference>
<name>A0A9P5ZGC4_9AGAR</name>
<evidence type="ECO:0000313" key="2">
    <source>
        <dbReference type="EMBL" id="KAF9486590.1"/>
    </source>
</evidence>
<feature type="compositionally biased region" description="Gly residues" evidence="1">
    <location>
        <begin position="92"/>
        <end position="110"/>
    </location>
</feature>
<dbReference type="AlphaFoldDB" id="A0A9P5ZGC4"/>
<reference evidence="2" key="1">
    <citation type="submission" date="2020-11" db="EMBL/GenBank/DDBJ databases">
        <authorList>
            <consortium name="DOE Joint Genome Institute"/>
            <person name="Ahrendt S."/>
            <person name="Riley R."/>
            <person name="Andreopoulos W."/>
            <person name="Labutti K."/>
            <person name="Pangilinan J."/>
            <person name="Ruiz-Duenas F.J."/>
            <person name="Barrasa J.M."/>
            <person name="Sanchez-Garcia M."/>
            <person name="Camarero S."/>
            <person name="Miyauchi S."/>
            <person name="Serrano A."/>
            <person name="Linde D."/>
            <person name="Babiker R."/>
            <person name="Drula E."/>
            <person name="Ayuso-Fernandez I."/>
            <person name="Pacheco R."/>
            <person name="Padilla G."/>
            <person name="Ferreira P."/>
            <person name="Barriuso J."/>
            <person name="Kellner H."/>
            <person name="Castanera R."/>
            <person name="Alfaro M."/>
            <person name="Ramirez L."/>
            <person name="Pisabarro A.G."/>
            <person name="Kuo A."/>
            <person name="Tritt A."/>
            <person name="Lipzen A."/>
            <person name="He G."/>
            <person name="Yan M."/>
            <person name="Ng V."/>
            <person name="Cullen D."/>
            <person name="Martin F."/>
            <person name="Rosso M.-N."/>
            <person name="Henrissat B."/>
            <person name="Hibbett D."/>
            <person name="Martinez A.T."/>
            <person name="Grigoriev I.V."/>
        </authorList>
    </citation>
    <scope>NUCLEOTIDE SEQUENCE</scope>
    <source>
        <strain evidence="2">CIRM-BRFM 674</strain>
    </source>
</reference>
<keyword evidence="3" id="KW-1185">Reference proteome</keyword>
<sequence>MSSFGGFGNSGRKDKSGYAPTRTQDDDDNTYISPTQGSFAGGNPSVFDQGGYGGAGSGGDDSNYYGGGGGFQDDPYEAGNQGNYGGRKPSLGFGGQGRSSGYDQGGGGQYGANNQQGNWGSGGNTDFRGNDDNIVYDDDSYKRGYGAGPGVPGTQPGYGNQGSQGQVQNVGQNQPQQKEKGGILSSAKSLYKDIKKDKTVSTDDDKSEGRSNFF</sequence>
<comment type="caution">
    <text evidence="2">The sequence shown here is derived from an EMBL/GenBank/DDBJ whole genome shotgun (WGS) entry which is preliminary data.</text>
</comment>
<feature type="region of interest" description="Disordered" evidence="1">
    <location>
        <begin position="1"/>
        <end position="214"/>
    </location>
</feature>
<feature type="compositionally biased region" description="Low complexity" evidence="1">
    <location>
        <begin position="157"/>
        <end position="176"/>
    </location>
</feature>
<protein>
    <submittedName>
        <fullName evidence="2">Uncharacterized protein</fullName>
    </submittedName>
</protein>
<dbReference type="Proteomes" id="UP000807469">
    <property type="component" value="Unassembled WGS sequence"/>
</dbReference>
<accession>A0A9P5ZGC4</accession>
<evidence type="ECO:0000313" key="3">
    <source>
        <dbReference type="Proteomes" id="UP000807469"/>
    </source>
</evidence>
<organism evidence="2 3">
    <name type="scientific">Pholiota conissans</name>
    <dbReference type="NCBI Taxonomy" id="109636"/>
    <lineage>
        <taxon>Eukaryota</taxon>
        <taxon>Fungi</taxon>
        <taxon>Dikarya</taxon>
        <taxon>Basidiomycota</taxon>
        <taxon>Agaricomycotina</taxon>
        <taxon>Agaricomycetes</taxon>
        <taxon>Agaricomycetidae</taxon>
        <taxon>Agaricales</taxon>
        <taxon>Agaricineae</taxon>
        <taxon>Strophariaceae</taxon>
        <taxon>Pholiota</taxon>
    </lineage>
</organism>